<feature type="non-terminal residue" evidence="1">
    <location>
        <position position="1"/>
    </location>
</feature>
<reference evidence="1 2" key="1">
    <citation type="journal article" date="2019" name="Int. J. Syst. Evol. Microbiol.">
        <title>The Global Catalogue of Microorganisms (GCM) 10K type strain sequencing project: providing services to taxonomists for standard genome sequencing and annotation.</title>
        <authorList>
            <consortium name="The Broad Institute Genomics Platform"/>
            <consortium name="The Broad Institute Genome Sequencing Center for Infectious Disease"/>
            <person name="Wu L."/>
            <person name="Ma J."/>
        </authorList>
    </citation>
    <scope>NUCLEOTIDE SEQUENCE [LARGE SCALE GENOMIC DNA]</scope>
    <source>
        <strain evidence="1 2">NBRC 111368</strain>
    </source>
</reference>
<gene>
    <name evidence="1" type="ORF">ACFQE1_04395</name>
</gene>
<name>A0ABD5RW27_9EURY</name>
<sequence>LGEHVSGGPRVAVADGGVVSRIAEDVDAPERSVRDVATVHTGTDRDGDEYQFARCECGGEAHSLEDLEDPVFHRSGCEVVR</sequence>
<dbReference type="Proteomes" id="UP001596328">
    <property type="component" value="Unassembled WGS sequence"/>
</dbReference>
<dbReference type="EMBL" id="JBHSWU010000030">
    <property type="protein sequence ID" value="MFC6723639.1"/>
    <property type="molecule type" value="Genomic_DNA"/>
</dbReference>
<comment type="caution">
    <text evidence="1">The sequence shown here is derived from an EMBL/GenBank/DDBJ whole genome shotgun (WGS) entry which is preliminary data.</text>
</comment>
<proteinExistence type="predicted"/>
<evidence type="ECO:0000313" key="1">
    <source>
        <dbReference type="EMBL" id="MFC6723639.1"/>
    </source>
</evidence>
<evidence type="ECO:0000313" key="2">
    <source>
        <dbReference type="Proteomes" id="UP001596328"/>
    </source>
</evidence>
<keyword evidence="2" id="KW-1185">Reference proteome</keyword>
<organism evidence="1 2">
    <name type="scientific">Halobium palmae</name>
    <dbReference type="NCBI Taxonomy" id="1776492"/>
    <lineage>
        <taxon>Archaea</taxon>
        <taxon>Methanobacteriati</taxon>
        <taxon>Methanobacteriota</taxon>
        <taxon>Stenosarchaea group</taxon>
        <taxon>Halobacteria</taxon>
        <taxon>Halobacteriales</taxon>
        <taxon>Haloferacaceae</taxon>
        <taxon>Halobium</taxon>
    </lineage>
</organism>
<protein>
    <submittedName>
        <fullName evidence="1">Uncharacterized protein</fullName>
    </submittedName>
</protein>
<accession>A0ABD5RW27</accession>
<dbReference type="AlphaFoldDB" id="A0ABD5RW27"/>